<evidence type="ECO:0000256" key="4">
    <source>
        <dbReference type="ARBA" id="ARBA00023163"/>
    </source>
</evidence>
<dbReference type="Proteomes" id="UP001374803">
    <property type="component" value="Chromosome"/>
</dbReference>
<dbReference type="PANTHER" id="PTHR30537:SF3">
    <property type="entry name" value="TRANSCRIPTIONAL REGULATORY PROTEIN"/>
    <property type="match status" value="1"/>
</dbReference>
<reference evidence="6" key="1">
    <citation type="submission" date="2021-12" db="EMBL/GenBank/DDBJ databases">
        <title>Discovery of the Pendulisporaceae a myxobacterial family with distinct sporulation behavior and unique specialized metabolism.</title>
        <authorList>
            <person name="Garcia R."/>
            <person name="Popoff A."/>
            <person name="Bader C.D."/>
            <person name="Loehr J."/>
            <person name="Walesch S."/>
            <person name="Walt C."/>
            <person name="Boldt J."/>
            <person name="Bunk B."/>
            <person name="Haeckl F.J.F.P.J."/>
            <person name="Gunesch A.P."/>
            <person name="Birkelbach J."/>
            <person name="Nuebel U."/>
            <person name="Pietschmann T."/>
            <person name="Bach T."/>
            <person name="Mueller R."/>
        </authorList>
    </citation>
    <scope>NUCLEOTIDE SEQUENCE</scope>
    <source>
        <strain evidence="6">MSr11367</strain>
    </source>
</reference>
<dbReference type="InterPro" id="IPR058163">
    <property type="entry name" value="LysR-type_TF_proteobact-type"/>
</dbReference>
<evidence type="ECO:0000256" key="1">
    <source>
        <dbReference type="ARBA" id="ARBA00009437"/>
    </source>
</evidence>
<evidence type="ECO:0000313" key="6">
    <source>
        <dbReference type="EMBL" id="WXB06645.1"/>
    </source>
</evidence>
<dbReference type="Gene3D" id="3.40.190.290">
    <property type="match status" value="1"/>
</dbReference>
<dbReference type="InterPro" id="IPR005119">
    <property type="entry name" value="LysR_subst-bd"/>
</dbReference>
<keyword evidence="3" id="KW-0238">DNA-binding</keyword>
<protein>
    <submittedName>
        <fullName evidence="6">LysR family transcriptional regulator</fullName>
    </submittedName>
</protein>
<comment type="similarity">
    <text evidence="1">Belongs to the LysR transcriptional regulatory family.</text>
</comment>
<keyword evidence="7" id="KW-1185">Reference proteome</keyword>
<gene>
    <name evidence="6" type="ORF">LVJ94_05265</name>
</gene>
<feature type="domain" description="HTH lysR-type" evidence="5">
    <location>
        <begin position="27"/>
        <end position="84"/>
    </location>
</feature>
<dbReference type="InterPro" id="IPR036388">
    <property type="entry name" value="WH-like_DNA-bd_sf"/>
</dbReference>
<keyword evidence="4" id="KW-0804">Transcription</keyword>
<dbReference type="PROSITE" id="PS50931">
    <property type="entry name" value="HTH_LYSR"/>
    <property type="match status" value="1"/>
</dbReference>
<sequence length="317" mass="35049">MAATLISPSTLENGQLGTRSDTFSATMELEEVAAFLALVEAGSVFRAAKNMKISRATFRRRLEALEENIGQRLYERERDKIVLTRAGRLLEQEGPLLLGSARRLTDALKQTGTETVSGKLWIAMPIGLPDELLAAFAREIAERWPRLRVVSHFSADPLSELERDADMAITAGNRPRAPWVSRSIAQFEEYAVAHRSYVERAGLPRSLEELRQHRLLSQQAPDVDPARWPLRGGGTHRVQPSLTVNDLGNLLACVNAGIGIGLLPTGNATSELRTVLPEIIGRRRRFWLASAPAGRWSPAVRAFSEALVTFLASNQKR</sequence>
<dbReference type="SUPFAM" id="SSF53850">
    <property type="entry name" value="Periplasmic binding protein-like II"/>
    <property type="match status" value="1"/>
</dbReference>
<dbReference type="PANTHER" id="PTHR30537">
    <property type="entry name" value="HTH-TYPE TRANSCRIPTIONAL REGULATOR"/>
    <property type="match status" value="1"/>
</dbReference>
<dbReference type="SUPFAM" id="SSF46785">
    <property type="entry name" value="Winged helix' DNA-binding domain"/>
    <property type="match status" value="1"/>
</dbReference>
<evidence type="ECO:0000256" key="2">
    <source>
        <dbReference type="ARBA" id="ARBA00023015"/>
    </source>
</evidence>
<evidence type="ECO:0000256" key="3">
    <source>
        <dbReference type="ARBA" id="ARBA00023125"/>
    </source>
</evidence>
<dbReference type="Gene3D" id="1.10.10.10">
    <property type="entry name" value="Winged helix-like DNA-binding domain superfamily/Winged helix DNA-binding domain"/>
    <property type="match status" value="1"/>
</dbReference>
<dbReference type="RefSeq" id="WP_394836298.1">
    <property type="nucleotide sequence ID" value="NZ_CP089929.1"/>
</dbReference>
<proteinExistence type="inferred from homology"/>
<evidence type="ECO:0000259" key="5">
    <source>
        <dbReference type="PROSITE" id="PS50931"/>
    </source>
</evidence>
<dbReference type="InterPro" id="IPR036390">
    <property type="entry name" value="WH_DNA-bd_sf"/>
</dbReference>
<accession>A0ABZ2LBR9</accession>
<dbReference type="Pfam" id="PF00126">
    <property type="entry name" value="HTH_1"/>
    <property type="match status" value="1"/>
</dbReference>
<organism evidence="6 7">
    <name type="scientific">Pendulispora rubella</name>
    <dbReference type="NCBI Taxonomy" id="2741070"/>
    <lineage>
        <taxon>Bacteria</taxon>
        <taxon>Pseudomonadati</taxon>
        <taxon>Myxococcota</taxon>
        <taxon>Myxococcia</taxon>
        <taxon>Myxococcales</taxon>
        <taxon>Sorangiineae</taxon>
        <taxon>Pendulisporaceae</taxon>
        <taxon>Pendulispora</taxon>
    </lineage>
</organism>
<name>A0ABZ2LBR9_9BACT</name>
<dbReference type="InterPro" id="IPR000847">
    <property type="entry name" value="LysR_HTH_N"/>
</dbReference>
<evidence type="ECO:0000313" key="7">
    <source>
        <dbReference type="Proteomes" id="UP001374803"/>
    </source>
</evidence>
<dbReference type="Pfam" id="PF03466">
    <property type="entry name" value="LysR_substrate"/>
    <property type="match status" value="1"/>
</dbReference>
<keyword evidence="2" id="KW-0805">Transcription regulation</keyword>
<dbReference type="EMBL" id="CP089983">
    <property type="protein sequence ID" value="WXB06645.1"/>
    <property type="molecule type" value="Genomic_DNA"/>
</dbReference>